<dbReference type="InterPro" id="IPR000600">
    <property type="entry name" value="ROK"/>
</dbReference>
<dbReference type="Pfam" id="PF00480">
    <property type="entry name" value="ROK"/>
    <property type="match status" value="1"/>
</dbReference>
<proteinExistence type="inferred from homology"/>
<dbReference type="GO" id="GO:0016301">
    <property type="term" value="F:kinase activity"/>
    <property type="evidence" value="ECO:0007669"/>
    <property type="project" value="UniProtKB-KW"/>
</dbReference>
<accession>A0A1H1W880</accession>
<gene>
    <name evidence="2" type="ORF">SAMN04489812_3531</name>
</gene>
<dbReference type="InterPro" id="IPR049874">
    <property type="entry name" value="ROK_cs"/>
</dbReference>
<dbReference type="EMBL" id="LT629772">
    <property type="protein sequence ID" value="SDS93255.1"/>
    <property type="molecule type" value="Genomic_DNA"/>
</dbReference>
<name>A0A1H1W880_9ACTN</name>
<dbReference type="PANTHER" id="PTHR18964:SF169">
    <property type="entry name" value="N-ACETYLMANNOSAMINE KINASE"/>
    <property type="match status" value="1"/>
</dbReference>
<evidence type="ECO:0000313" key="3">
    <source>
        <dbReference type="Proteomes" id="UP000199103"/>
    </source>
</evidence>
<organism evidence="2 3">
    <name type="scientific">Microlunatus soli</name>
    <dbReference type="NCBI Taxonomy" id="630515"/>
    <lineage>
        <taxon>Bacteria</taxon>
        <taxon>Bacillati</taxon>
        <taxon>Actinomycetota</taxon>
        <taxon>Actinomycetes</taxon>
        <taxon>Propionibacteriales</taxon>
        <taxon>Propionibacteriaceae</taxon>
        <taxon>Microlunatus</taxon>
    </lineage>
</organism>
<reference evidence="2 3" key="1">
    <citation type="submission" date="2016-10" db="EMBL/GenBank/DDBJ databases">
        <authorList>
            <person name="de Groot N.N."/>
        </authorList>
    </citation>
    <scope>NUCLEOTIDE SEQUENCE [LARGE SCALE GENOMIC DNA]</scope>
    <source>
        <strain evidence="2 3">DSM 21800</strain>
    </source>
</reference>
<dbReference type="InterPro" id="IPR043129">
    <property type="entry name" value="ATPase_NBD"/>
</dbReference>
<dbReference type="PROSITE" id="PS01125">
    <property type="entry name" value="ROK"/>
    <property type="match status" value="1"/>
</dbReference>
<keyword evidence="3" id="KW-1185">Reference proteome</keyword>
<sequence length="323" mass="33113">MHSPPAAASVLALDLGGTKIATALLTPDGDLIGEQVLGTEPERGPDEVIKRIFELGHRSLDAAGLSRPAAVGITSGGPLDPIRGILHEPLHLPNWHAVPIGPLAAAEFDAPSTLANDGYAAAWGEYCFGVGRGARTLLYLTLSTGVGGGAVIEGVPYRGATGNGGEFGHLTVRSGGRQCSCPRRGCLEAYCSGTSIAARARELAPDRPTITARELVALAGSGVPWAFDLWDETIALLADGLTSLINIFEPDRVVLGGGVANAGPMLLDPLSELVAELSLSATAGSAIMIADRPGRSGLLGAGSIALRPVPRPDLPTQPQVSHV</sequence>
<evidence type="ECO:0000256" key="1">
    <source>
        <dbReference type="ARBA" id="ARBA00006479"/>
    </source>
</evidence>
<evidence type="ECO:0000313" key="2">
    <source>
        <dbReference type="EMBL" id="SDS93255.1"/>
    </source>
</evidence>
<dbReference type="AlphaFoldDB" id="A0A1H1W880"/>
<dbReference type="SUPFAM" id="SSF53067">
    <property type="entry name" value="Actin-like ATPase domain"/>
    <property type="match status" value="1"/>
</dbReference>
<dbReference type="PANTHER" id="PTHR18964">
    <property type="entry name" value="ROK (REPRESSOR, ORF, KINASE) FAMILY"/>
    <property type="match status" value="1"/>
</dbReference>
<dbReference type="Proteomes" id="UP000199103">
    <property type="component" value="Chromosome I"/>
</dbReference>
<protein>
    <submittedName>
        <fullName evidence="2">Glucokinase</fullName>
    </submittedName>
</protein>
<comment type="similarity">
    <text evidence="1">Belongs to the ROK (NagC/XylR) family.</text>
</comment>
<dbReference type="STRING" id="630515.SAMN04489812_3531"/>
<dbReference type="Gene3D" id="3.30.420.40">
    <property type="match status" value="2"/>
</dbReference>
<keyword evidence="2" id="KW-0808">Transferase</keyword>
<dbReference type="RefSeq" id="WP_197679757.1">
    <property type="nucleotide sequence ID" value="NZ_LT629772.1"/>
</dbReference>
<keyword evidence="2" id="KW-0418">Kinase</keyword>